<dbReference type="Proteomes" id="UP001310386">
    <property type="component" value="Unassembled WGS sequence"/>
</dbReference>
<organism evidence="3 4">
    <name type="scientific">Ferviditalea candida</name>
    <dbReference type="NCBI Taxonomy" id="3108399"/>
    <lineage>
        <taxon>Bacteria</taxon>
        <taxon>Bacillati</taxon>
        <taxon>Bacillota</taxon>
        <taxon>Bacilli</taxon>
        <taxon>Bacillales</taxon>
        <taxon>Paenibacillaceae</taxon>
        <taxon>Ferviditalea</taxon>
    </lineage>
</organism>
<reference evidence="3" key="1">
    <citation type="submission" date="2023-12" db="EMBL/GenBank/DDBJ databases">
        <title>Fervidustalea candida gen. nov., sp. nov., a novel member of the family Paenibacillaceae isolated from a geothermal area.</title>
        <authorList>
            <person name="Li W.-J."/>
            <person name="Jiao J.-Y."/>
            <person name="Chen Y."/>
        </authorList>
    </citation>
    <scope>NUCLEOTIDE SEQUENCE</scope>
    <source>
        <strain evidence="3">SYSU GA230002</strain>
    </source>
</reference>
<feature type="domain" description="AB hydrolase-1" evidence="2">
    <location>
        <begin position="100"/>
        <end position="210"/>
    </location>
</feature>
<keyword evidence="4" id="KW-1185">Reference proteome</keyword>
<dbReference type="PANTHER" id="PTHR12277">
    <property type="entry name" value="ALPHA/BETA HYDROLASE DOMAIN-CONTAINING PROTEIN"/>
    <property type="match status" value="1"/>
</dbReference>
<keyword evidence="1" id="KW-1133">Transmembrane helix</keyword>
<dbReference type="SUPFAM" id="SSF53474">
    <property type="entry name" value="alpha/beta-Hydrolases"/>
    <property type="match status" value="1"/>
</dbReference>
<keyword evidence="1" id="KW-0472">Membrane</keyword>
<evidence type="ECO:0000259" key="2">
    <source>
        <dbReference type="Pfam" id="PF00561"/>
    </source>
</evidence>
<gene>
    <name evidence="3" type="ORF">VF724_11305</name>
</gene>
<proteinExistence type="predicted"/>
<dbReference type="InterPro" id="IPR029058">
    <property type="entry name" value="AB_hydrolase_fold"/>
</dbReference>
<protein>
    <submittedName>
        <fullName evidence="3">Alpha/beta hydrolase</fullName>
    </submittedName>
</protein>
<dbReference type="Gene3D" id="3.40.50.1820">
    <property type="entry name" value="alpha/beta hydrolase"/>
    <property type="match status" value="1"/>
</dbReference>
<accession>A0ABU5ZID1</accession>
<keyword evidence="1" id="KW-0812">Transmembrane</keyword>
<dbReference type="EMBL" id="JAYJLD010000015">
    <property type="protein sequence ID" value="MEB3102249.1"/>
    <property type="molecule type" value="Genomic_DNA"/>
</dbReference>
<name>A0ABU5ZID1_9BACL</name>
<keyword evidence="3" id="KW-0378">Hydrolase</keyword>
<comment type="caution">
    <text evidence="3">The sequence shown here is derived from an EMBL/GenBank/DDBJ whole genome shotgun (WGS) entry which is preliminary data.</text>
</comment>
<dbReference type="GO" id="GO:0016787">
    <property type="term" value="F:hydrolase activity"/>
    <property type="evidence" value="ECO:0007669"/>
    <property type="project" value="UniProtKB-KW"/>
</dbReference>
<feature type="transmembrane region" description="Helical" evidence="1">
    <location>
        <begin position="27"/>
        <end position="49"/>
    </location>
</feature>
<evidence type="ECO:0000313" key="3">
    <source>
        <dbReference type="EMBL" id="MEB3102249.1"/>
    </source>
</evidence>
<dbReference type="RefSeq" id="WP_371754371.1">
    <property type="nucleotide sequence ID" value="NZ_JAYJLD010000015.1"/>
</dbReference>
<dbReference type="Pfam" id="PF00561">
    <property type="entry name" value="Abhydrolase_1"/>
    <property type="match status" value="1"/>
</dbReference>
<sequence>MELTTSKVYLPQELESAYIKPRRKKHVLLALLAFLVMPPVLLISFYGYLSWTLARPSVEGLTSDPLKAVGLPYENITFPAVQHQSMLSGWFIPADDSDKTVIFSHGYAGNREEFWIPIYDIAKALHQRHYNVLMFDYGYVGAQPGRVVTAGVKESKELLGAVEFAKSKGADQIFIWGFSMGAGTALQTALSSRDITGMVLDSTFVLEPNTLMVNLKREFKLPDFPTLDMLRILFPLVNGVSLSQIPYEKVKTTAFPMPILMIHGMKDRLAPYSLAEDIIAHQKNPESRLWLLPNRGHERIYRFQPQEYLQQTMQFLSKVSREAKLPSYSA</sequence>
<evidence type="ECO:0000313" key="4">
    <source>
        <dbReference type="Proteomes" id="UP001310386"/>
    </source>
</evidence>
<evidence type="ECO:0000256" key="1">
    <source>
        <dbReference type="SAM" id="Phobius"/>
    </source>
</evidence>
<dbReference type="InterPro" id="IPR000073">
    <property type="entry name" value="AB_hydrolase_1"/>
</dbReference>